<feature type="domain" description="Dihydroorotate dehydrogenase catalytic" evidence="10">
    <location>
        <begin position="29"/>
        <end position="308"/>
    </location>
</feature>
<evidence type="ECO:0000259" key="10">
    <source>
        <dbReference type="Pfam" id="PF01180"/>
    </source>
</evidence>
<evidence type="ECO:0000256" key="5">
    <source>
        <dbReference type="ARBA" id="ARBA00022630"/>
    </source>
</evidence>
<dbReference type="PROSITE" id="PS00912">
    <property type="entry name" value="DHODEHASE_2"/>
    <property type="match status" value="1"/>
</dbReference>
<feature type="binding site" evidence="9">
    <location>
        <begin position="217"/>
        <end position="218"/>
    </location>
    <ligand>
        <name>substrate</name>
    </ligand>
</feature>
<dbReference type="GO" id="GO:0044205">
    <property type="term" value="P:'de novo' UMP biosynthetic process"/>
    <property type="evidence" value="ECO:0007669"/>
    <property type="project" value="UniProtKB-UniRule"/>
</dbReference>
<dbReference type="InterPro" id="IPR049622">
    <property type="entry name" value="Dihydroorotate_DH_I"/>
</dbReference>
<dbReference type="InterPro" id="IPR012135">
    <property type="entry name" value="Dihydroorotate_DH_1_2"/>
</dbReference>
<protein>
    <recommendedName>
        <fullName evidence="9">Dihydroorotate dehydrogenase</fullName>
        <shortName evidence="9">DHOD</shortName>
        <shortName evidence="9">DHODase</shortName>
        <shortName evidence="9">DHOdehase</shortName>
        <ecNumber evidence="9">1.3.-.-</ecNumber>
    </recommendedName>
</protein>
<evidence type="ECO:0000256" key="4">
    <source>
        <dbReference type="ARBA" id="ARBA00022490"/>
    </source>
</evidence>
<dbReference type="InterPro" id="IPR050074">
    <property type="entry name" value="DHO_dehydrogenase"/>
</dbReference>
<dbReference type="FunFam" id="3.20.20.70:FF:000027">
    <property type="entry name" value="Dihydropyrimidine dehydrogenase [NADP(+)]"/>
    <property type="match status" value="1"/>
</dbReference>
<feature type="binding site" evidence="9">
    <location>
        <position position="152"/>
    </location>
    <ligand>
        <name>FMN</name>
        <dbReference type="ChEBI" id="CHEBI:58210"/>
    </ligand>
</feature>
<evidence type="ECO:0000256" key="6">
    <source>
        <dbReference type="ARBA" id="ARBA00022643"/>
    </source>
</evidence>
<dbReference type="HAMAP" id="MF_00224">
    <property type="entry name" value="DHO_dh_type1"/>
    <property type="match status" value="1"/>
</dbReference>
<dbReference type="CDD" id="cd04740">
    <property type="entry name" value="DHOD_1B_like"/>
    <property type="match status" value="1"/>
</dbReference>
<feature type="binding site" evidence="9">
    <location>
        <position position="46"/>
    </location>
    <ligand>
        <name>FMN</name>
        <dbReference type="ChEBI" id="CHEBI:58210"/>
    </ligand>
</feature>
<accession>A0AAT9LC47</accession>
<evidence type="ECO:0000256" key="7">
    <source>
        <dbReference type="ARBA" id="ARBA00022975"/>
    </source>
</evidence>
<evidence type="ECO:0000256" key="2">
    <source>
        <dbReference type="ARBA" id="ARBA00004725"/>
    </source>
</evidence>
<reference evidence="11" key="2">
    <citation type="journal article" date="2023" name="Biology">
        <title>Prokaryotic Life Associated with Coal-Fire Gas Vents Revealed by Metagenomics.</title>
        <authorList>
            <person name="Kadnikov V.V."/>
            <person name="Mardanov A.V."/>
            <person name="Beletsky A.V."/>
            <person name="Karnachuk O.V."/>
            <person name="Ravin N.V."/>
        </authorList>
    </citation>
    <scope>NUCLEOTIDE SEQUENCE</scope>
    <source>
        <strain evidence="11">Bu02</strain>
    </source>
</reference>
<comment type="similarity">
    <text evidence="3 9">Belongs to the dihydroorotate dehydrogenase family. Type 1 subfamily.</text>
</comment>
<feature type="binding site" evidence="9">
    <location>
        <position position="190"/>
    </location>
    <ligand>
        <name>FMN</name>
        <dbReference type="ChEBI" id="CHEBI:58210"/>
    </ligand>
</feature>
<dbReference type="GO" id="GO:0006207">
    <property type="term" value="P:'de novo' pyrimidine nucleobase biosynthetic process"/>
    <property type="evidence" value="ECO:0007669"/>
    <property type="project" value="InterPro"/>
</dbReference>
<evidence type="ECO:0000313" key="11">
    <source>
        <dbReference type="EMBL" id="QUL98646.1"/>
    </source>
</evidence>
<feature type="active site" description="Nucleophile" evidence="9">
    <location>
        <position position="155"/>
    </location>
</feature>
<dbReference type="NCBIfam" id="NF005574">
    <property type="entry name" value="PRK07259.1"/>
    <property type="match status" value="1"/>
</dbReference>
<comment type="subcellular location">
    <subcellularLocation>
        <location evidence="1 9">Cytoplasm</location>
    </subcellularLocation>
</comment>
<comment type="catalytic activity">
    <reaction evidence="9">
        <text>(S)-dihydroorotate + A = orotate + AH2</text>
        <dbReference type="Rhea" id="RHEA:18073"/>
        <dbReference type="ChEBI" id="CHEBI:13193"/>
        <dbReference type="ChEBI" id="CHEBI:17499"/>
        <dbReference type="ChEBI" id="CHEBI:30839"/>
        <dbReference type="ChEBI" id="CHEBI:30864"/>
    </reaction>
</comment>
<dbReference type="AlphaFoldDB" id="A0AAT9LC47"/>
<dbReference type="InterPro" id="IPR005720">
    <property type="entry name" value="Dihydroorotate_DH_cat"/>
</dbReference>
<feature type="binding site" evidence="9">
    <location>
        <begin position="290"/>
        <end position="291"/>
    </location>
    <ligand>
        <name>FMN</name>
        <dbReference type="ChEBI" id="CHEBI:58210"/>
    </ligand>
</feature>
<feature type="binding site" evidence="9">
    <location>
        <begin position="70"/>
        <end position="71"/>
    </location>
    <ligand>
        <name>FMN</name>
        <dbReference type="ChEBI" id="CHEBI:58210"/>
    </ligand>
</feature>
<keyword evidence="5 9" id="KW-0285">Flavoprotein</keyword>
<comment type="cofactor">
    <cofactor evidence="9">
        <name>FMN</name>
        <dbReference type="ChEBI" id="CHEBI:58210"/>
    </cofactor>
    <text evidence="9">Binds 1 FMN per subunit.</text>
</comment>
<evidence type="ECO:0000256" key="3">
    <source>
        <dbReference type="ARBA" id="ARBA00008008"/>
    </source>
</evidence>
<dbReference type="PIRSF" id="PIRSF000164">
    <property type="entry name" value="DHO_oxidase"/>
    <property type="match status" value="1"/>
</dbReference>
<comment type="pathway">
    <text evidence="2 9">Pyrimidine metabolism; UMP biosynthesis via de novo pathway.</text>
</comment>
<dbReference type="NCBIfam" id="TIGR01037">
    <property type="entry name" value="pyrD_sub1_fam"/>
    <property type="match status" value="1"/>
</dbReference>
<evidence type="ECO:0000256" key="8">
    <source>
        <dbReference type="ARBA" id="ARBA00023002"/>
    </source>
</evidence>
<feature type="binding site" evidence="9">
    <location>
        <begin position="94"/>
        <end position="98"/>
    </location>
    <ligand>
        <name>substrate</name>
    </ligand>
</feature>
<dbReference type="Gene3D" id="3.20.20.70">
    <property type="entry name" value="Aldolase class I"/>
    <property type="match status" value="1"/>
</dbReference>
<dbReference type="GO" id="GO:0005737">
    <property type="term" value="C:cytoplasm"/>
    <property type="evidence" value="ECO:0007669"/>
    <property type="project" value="UniProtKB-SubCell"/>
</dbReference>
<feature type="binding site" evidence="9">
    <location>
        <position position="216"/>
    </location>
    <ligand>
        <name>FMN</name>
        <dbReference type="ChEBI" id="CHEBI:58210"/>
    </ligand>
</feature>
<dbReference type="KEGG" id="fcz:IMF26_00700"/>
<feature type="binding site" evidence="9">
    <location>
        <position position="70"/>
    </location>
    <ligand>
        <name>substrate</name>
    </ligand>
</feature>
<dbReference type="SUPFAM" id="SSF51395">
    <property type="entry name" value="FMN-linked oxidoreductases"/>
    <property type="match status" value="1"/>
</dbReference>
<dbReference type="InterPro" id="IPR013785">
    <property type="entry name" value="Aldolase_TIM"/>
</dbReference>
<dbReference type="InterPro" id="IPR024920">
    <property type="entry name" value="Dihydroorotate_DH_1"/>
</dbReference>
<keyword evidence="7 9" id="KW-0665">Pyrimidine biosynthesis</keyword>
<comment type="function">
    <text evidence="9">Catalyzes the conversion of dihydroorotate to orotate.</text>
</comment>
<dbReference type="EC" id="1.3.-.-" evidence="9"/>
<name>A0AAT9LC47_9FIRM</name>
<keyword evidence="4 9" id="KW-0963">Cytoplasm</keyword>
<feature type="binding site" evidence="9">
    <location>
        <position position="124"/>
    </location>
    <ligand>
        <name>FMN</name>
        <dbReference type="ChEBI" id="CHEBI:58210"/>
    </ligand>
</feature>
<evidence type="ECO:0000256" key="1">
    <source>
        <dbReference type="ARBA" id="ARBA00004496"/>
    </source>
</evidence>
<organism evidence="11">
    <name type="scientific">Candidatus Fermentithermobacillus carboniphilus</name>
    <dbReference type="NCBI Taxonomy" id="3085328"/>
    <lineage>
        <taxon>Bacteria</taxon>
        <taxon>Bacillati</taxon>
        <taxon>Bacillota</taxon>
        <taxon>Candidatus Fermentithermobacillia</taxon>
        <taxon>Candidatus Fermentithermobacillales</taxon>
        <taxon>Candidatus Fermentithermobacillaceae</taxon>
        <taxon>Candidatus Fermentithermobacillus</taxon>
    </lineage>
</organism>
<keyword evidence="8 9" id="KW-0560">Oxidoreductase</keyword>
<dbReference type="GO" id="GO:0004152">
    <property type="term" value="F:dihydroorotate dehydrogenase activity"/>
    <property type="evidence" value="ECO:0007669"/>
    <property type="project" value="UniProtKB-UniRule"/>
</dbReference>
<evidence type="ECO:0000256" key="9">
    <source>
        <dbReference type="HAMAP-Rule" id="MF_00224"/>
    </source>
</evidence>
<proteinExistence type="inferred from homology"/>
<sequence length="328" mass="34521">MTPGTVTSAPTARYFWLTQWSLGVSDLDLSVNLAGLTLKNPVIAASGVFGYGEEYVKVGDIRWFGAVSVKGTTLNPRAGNPPPRTCETPAGMLNSIGLENPGAKVVIEEKLPWLAQFGVPVIVNISGESYEEFRTLGSMFSESPLVSALEVNVSCPNVRAGGMAFGVDPRSCYRATYAVRRAWHGPLIVKLTPNVQDISSVARAAVEGGADAISLINTLVGLAIDIKKRKPVLGSVTGGLSGPAIKPVALRCVYEVSQAVPVPVIGMGGILDYRDALEFIMAGATAVAVGTAVLVNPSVPRSIVEGLIKYGQEEGVERISDLVGVAWR</sequence>
<feature type="binding site" evidence="9">
    <location>
        <position position="242"/>
    </location>
    <ligand>
        <name>FMN</name>
        <dbReference type="ChEBI" id="CHEBI:58210"/>
    </ligand>
</feature>
<dbReference type="PANTHER" id="PTHR48109:SF1">
    <property type="entry name" value="DIHYDROOROTATE DEHYDROGENASE (FUMARATE)"/>
    <property type="match status" value="1"/>
</dbReference>
<dbReference type="Pfam" id="PF01180">
    <property type="entry name" value="DHO_dh"/>
    <property type="match status" value="1"/>
</dbReference>
<dbReference type="InterPro" id="IPR033888">
    <property type="entry name" value="DHOD_1B"/>
</dbReference>
<dbReference type="EMBL" id="CP062796">
    <property type="protein sequence ID" value="QUL98646.1"/>
    <property type="molecule type" value="Genomic_DNA"/>
</dbReference>
<dbReference type="PANTHER" id="PTHR48109">
    <property type="entry name" value="DIHYDROOROTATE DEHYDROGENASE (QUINONE), MITOCHONDRIAL-RELATED"/>
    <property type="match status" value="1"/>
</dbReference>
<keyword evidence="6 9" id="KW-0288">FMN</keyword>
<dbReference type="InterPro" id="IPR001295">
    <property type="entry name" value="Dihydroorotate_DH_CS"/>
</dbReference>
<dbReference type="PROSITE" id="PS00911">
    <property type="entry name" value="DHODEHASE_1"/>
    <property type="match status" value="1"/>
</dbReference>
<feature type="binding site" evidence="9">
    <location>
        <position position="152"/>
    </location>
    <ligand>
        <name>substrate</name>
    </ligand>
</feature>
<reference evidence="11" key="1">
    <citation type="submission" date="2020-10" db="EMBL/GenBank/DDBJ databases">
        <authorList>
            <person name="Kadnikov V."/>
            <person name="Beletsky A.V."/>
            <person name="Mardanov A.V."/>
            <person name="Karnachuk O.V."/>
            <person name="Ravin N.V."/>
        </authorList>
    </citation>
    <scope>NUCLEOTIDE SEQUENCE</scope>
    <source>
        <strain evidence="11">Bu02</strain>
    </source>
</reference>
<gene>
    <name evidence="9" type="primary">pyrD</name>
    <name evidence="11" type="ORF">IMF26_00700</name>
</gene>
<feature type="binding site" evidence="9">
    <location>
        <begin position="268"/>
        <end position="269"/>
    </location>
    <ligand>
        <name>FMN</name>
        <dbReference type="ChEBI" id="CHEBI:58210"/>
    </ligand>
</feature>